<evidence type="ECO:0000256" key="3">
    <source>
        <dbReference type="ARBA" id="ARBA00022692"/>
    </source>
</evidence>
<evidence type="ECO:0000256" key="5">
    <source>
        <dbReference type="ARBA" id="ARBA00023136"/>
    </source>
</evidence>
<evidence type="ECO:0000313" key="8">
    <source>
        <dbReference type="Proteomes" id="UP000484255"/>
    </source>
</evidence>
<dbReference type="AlphaFoldDB" id="A0A7C9TJM8"/>
<evidence type="ECO:0000256" key="1">
    <source>
        <dbReference type="ARBA" id="ARBA00004651"/>
    </source>
</evidence>
<keyword evidence="3 6" id="KW-0812">Transmembrane</keyword>
<evidence type="ECO:0000256" key="4">
    <source>
        <dbReference type="ARBA" id="ARBA00022989"/>
    </source>
</evidence>
<evidence type="ECO:0000256" key="6">
    <source>
        <dbReference type="SAM" id="Phobius"/>
    </source>
</evidence>
<feature type="transmembrane region" description="Helical" evidence="6">
    <location>
        <begin position="153"/>
        <end position="179"/>
    </location>
</feature>
<keyword evidence="2" id="KW-1003">Cell membrane</keyword>
<proteinExistence type="predicted"/>
<dbReference type="Proteomes" id="UP000484255">
    <property type="component" value="Unassembled WGS sequence"/>
</dbReference>
<keyword evidence="4 6" id="KW-1133">Transmembrane helix</keyword>
<keyword evidence="8" id="KW-1185">Reference proteome</keyword>
<feature type="transmembrane region" description="Helical" evidence="6">
    <location>
        <begin position="43"/>
        <end position="69"/>
    </location>
</feature>
<accession>A0A7C9TJM8</accession>
<dbReference type="GO" id="GO:0005886">
    <property type="term" value="C:plasma membrane"/>
    <property type="evidence" value="ECO:0007669"/>
    <property type="project" value="UniProtKB-SubCell"/>
</dbReference>
<sequence>MDTAVSAHALLLFALTVLPLVCTPGPDILLIVSQALTAGWRGALRANVGILLGYTAHALLTAAGVAALLATSPRAFEVLRWVAIAYLGWLALQMFRAALRPATGPGQTPRPATAPVSLLKGFMTSLLNPKGMLVYFAILPPFMQPAQPVLPQALALSAVFIALCGGVYAVVGAAVAWLGRRGRGNQRLRRLGEGAAGGLLMLAALRLVGRSA</sequence>
<dbReference type="InterPro" id="IPR001123">
    <property type="entry name" value="LeuE-type"/>
</dbReference>
<dbReference type="PANTHER" id="PTHR30086:SF20">
    <property type="entry name" value="ARGININE EXPORTER PROTEIN ARGO-RELATED"/>
    <property type="match status" value="1"/>
</dbReference>
<dbReference type="PANTHER" id="PTHR30086">
    <property type="entry name" value="ARGININE EXPORTER PROTEIN ARGO"/>
    <property type="match status" value="1"/>
</dbReference>
<gene>
    <name evidence="7" type="ORF">G3A44_03955</name>
</gene>
<dbReference type="RefSeq" id="WP_163456202.1">
    <property type="nucleotide sequence ID" value="NZ_JAAGOH010000003.1"/>
</dbReference>
<organism evidence="7 8">
    <name type="scientific">Ideonella livida</name>
    <dbReference type="NCBI Taxonomy" id="2707176"/>
    <lineage>
        <taxon>Bacteria</taxon>
        <taxon>Pseudomonadati</taxon>
        <taxon>Pseudomonadota</taxon>
        <taxon>Betaproteobacteria</taxon>
        <taxon>Burkholderiales</taxon>
        <taxon>Sphaerotilaceae</taxon>
        <taxon>Ideonella</taxon>
    </lineage>
</organism>
<feature type="transmembrane region" description="Helical" evidence="6">
    <location>
        <begin position="81"/>
        <end position="99"/>
    </location>
</feature>
<dbReference type="GO" id="GO:0015171">
    <property type="term" value="F:amino acid transmembrane transporter activity"/>
    <property type="evidence" value="ECO:0007669"/>
    <property type="project" value="TreeGrafter"/>
</dbReference>
<name>A0A7C9TJM8_9BURK</name>
<evidence type="ECO:0000313" key="7">
    <source>
        <dbReference type="EMBL" id="NDY90347.1"/>
    </source>
</evidence>
<protein>
    <submittedName>
        <fullName evidence="7">LysE family translocator</fullName>
    </submittedName>
</protein>
<reference evidence="7 8" key="1">
    <citation type="submission" date="2020-02" db="EMBL/GenBank/DDBJ databases">
        <title>Ideonella bacterium strain TBM-1.</title>
        <authorList>
            <person name="Chen W.-M."/>
        </authorList>
    </citation>
    <scope>NUCLEOTIDE SEQUENCE [LARGE SCALE GENOMIC DNA]</scope>
    <source>
        <strain evidence="7 8">TBM-1</strain>
    </source>
</reference>
<dbReference type="Pfam" id="PF01810">
    <property type="entry name" value="LysE"/>
    <property type="match status" value="1"/>
</dbReference>
<evidence type="ECO:0000256" key="2">
    <source>
        <dbReference type="ARBA" id="ARBA00022475"/>
    </source>
</evidence>
<comment type="subcellular location">
    <subcellularLocation>
        <location evidence="1">Cell membrane</location>
        <topology evidence="1">Multi-pass membrane protein</topology>
    </subcellularLocation>
</comment>
<dbReference type="EMBL" id="JAAGOH010000003">
    <property type="protein sequence ID" value="NDY90347.1"/>
    <property type="molecule type" value="Genomic_DNA"/>
</dbReference>
<comment type="caution">
    <text evidence="7">The sequence shown here is derived from an EMBL/GenBank/DDBJ whole genome shotgun (WGS) entry which is preliminary data.</text>
</comment>
<keyword evidence="5 6" id="KW-0472">Membrane</keyword>